<feature type="domain" description="FAD-binding PCMH-type" evidence="6">
    <location>
        <begin position="46"/>
        <end position="226"/>
    </location>
</feature>
<name>A0AA37HAP6_9HYPH</name>
<dbReference type="SUPFAM" id="SSF55103">
    <property type="entry name" value="FAD-linked oxidases, C-terminal domain"/>
    <property type="match status" value="1"/>
</dbReference>
<dbReference type="Gene3D" id="3.30.70.2740">
    <property type="match status" value="1"/>
</dbReference>
<dbReference type="InterPro" id="IPR036318">
    <property type="entry name" value="FAD-bd_PCMH-like_sf"/>
</dbReference>
<dbReference type="PROSITE" id="PS51387">
    <property type="entry name" value="FAD_PCMH"/>
    <property type="match status" value="1"/>
</dbReference>
<dbReference type="InterPro" id="IPR016171">
    <property type="entry name" value="Vanillyl_alc_oxidase_C-sub2"/>
</dbReference>
<evidence type="ECO:0000256" key="1">
    <source>
        <dbReference type="ARBA" id="ARBA00001974"/>
    </source>
</evidence>
<dbReference type="SUPFAM" id="SSF56176">
    <property type="entry name" value="FAD-binding/transporter-associated domain-like"/>
    <property type="match status" value="1"/>
</dbReference>
<keyword evidence="8" id="KW-1185">Reference proteome</keyword>
<dbReference type="Proteomes" id="UP001055286">
    <property type="component" value="Unassembled WGS sequence"/>
</dbReference>
<accession>A0AA37HAP6</accession>
<dbReference type="PANTHER" id="PTHR43716">
    <property type="entry name" value="D-2-HYDROXYGLUTARATE DEHYDROGENASE, MITOCHONDRIAL"/>
    <property type="match status" value="1"/>
</dbReference>
<reference evidence="7" key="2">
    <citation type="submission" date="2021-08" db="EMBL/GenBank/DDBJ databases">
        <authorList>
            <person name="Tani A."/>
            <person name="Ola A."/>
            <person name="Ogura Y."/>
            <person name="Katsura K."/>
            <person name="Hayashi T."/>
        </authorList>
    </citation>
    <scope>NUCLEOTIDE SEQUENCE</scope>
    <source>
        <strain evidence="7">JCM 32048</strain>
    </source>
</reference>
<dbReference type="InterPro" id="IPR004113">
    <property type="entry name" value="FAD-bd_oxidored_4_C"/>
</dbReference>
<dbReference type="EMBL" id="BPQJ01000007">
    <property type="protein sequence ID" value="GJD61845.1"/>
    <property type="molecule type" value="Genomic_DNA"/>
</dbReference>
<dbReference type="InterPro" id="IPR016169">
    <property type="entry name" value="FAD-bd_PCMH_sub2"/>
</dbReference>
<evidence type="ECO:0000256" key="2">
    <source>
        <dbReference type="ARBA" id="ARBA00008000"/>
    </source>
</evidence>
<keyword evidence="5" id="KW-0560">Oxidoreductase</keyword>
<dbReference type="InterPro" id="IPR051264">
    <property type="entry name" value="FAD-oxidored/transferase_4"/>
</dbReference>
<dbReference type="InterPro" id="IPR006094">
    <property type="entry name" value="Oxid_FAD_bind_N"/>
</dbReference>
<proteinExistence type="inferred from homology"/>
<dbReference type="InterPro" id="IPR016166">
    <property type="entry name" value="FAD-bd_PCMH"/>
</dbReference>
<dbReference type="GO" id="GO:0022904">
    <property type="term" value="P:respiratory electron transport chain"/>
    <property type="evidence" value="ECO:0007669"/>
    <property type="project" value="TreeGrafter"/>
</dbReference>
<evidence type="ECO:0000256" key="4">
    <source>
        <dbReference type="ARBA" id="ARBA00022827"/>
    </source>
</evidence>
<dbReference type="InterPro" id="IPR016164">
    <property type="entry name" value="FAD-linked_Oxase-like_C"/>
</dbReference>
<dbReference type="Pfam" id="PF02913">
    <property type="entry name" value="FAD-oxidase_C"/>
    <property type="match status" value="1"/>
</dbReference>
<comment type="cofactor">
    <cofactor evidence="1">
        <name>FAD</name>
        <dbReference type="ChEBI" id="CHEBI:57692"/>
    </cofactor>
</comment>
<dbReference type="FunFam" id="1.10.45.10:FF:000001">
    <property type="entry name" value="D-lactate dehydrogenase mitochondrial"/>
    <property type="match status" value="1"/>
</dbReference>
<dbReference type="PANTHER" id="PTHR43716:SF1">
    <property type="entry name" value="D-2-HYDROXYGLUTARATE DEHYDROGENASE, MITOCHONDRIAL"/>
    <property type="match status" value="1"/>
</dbReference>
<sequence length="471" mass="49039">MTAMPDASRSEAATALVAALVAALGDKAVLTGAERPARNDADWSTLGPQAPLAVLRPTTTEAVAAAMRICAAHGVPVVPQGGLTGLCGGARPLAGSVALSLERMTGIEAIDPASASMTVRAGTPLQVVQEAADAAGFLIPLDLGARGSCAIGGNASTNAGGNRVIRYGMTREMILGLEVVLADGSVITGLNRMIKNNAGYDLKHLFIGSEGTLGIITRLVLRLFPKPACTVAALCALPDYASVVGLLAASRRGLGPMLSAFEVMWPDYWETVGAMPGVRVPLPQGHAAYCLIEAQGTDETFDAPRFEAWLEAQAEAGLLADAVLSRSVADVKAFWGVRDACSEFPQVLGPHESFDIGLPVAAMDDYVRACKAALAERLPGAFALFYGHIGDGNLHIVAGLKGARPQPKDVIQEVIYGLVREFGGTISAEHGIGLTKKPWLGHVRSEAEIALMRRLKAALDPDGMLNPGKVV</sequence>
<organism evidence="7 8">
    <name type="scientific">Methylobacterium frigidaeris</name>
    <dbReference type="NCBI Taxonomy" id="2038277"/>
    <lineage>
        <taxon>Bacteria</taxon>
        <taxon>Pseudomonadati</taxon>
        <taxon>Pseudomonadota</taxon>
        <taxon>Alphaproteobacteria</taxon>
        <taxon>Hyphomicrobiales</taxon>
        <taxon>Methylobacteriaceae</taxon>
        <taxon>Methylobacterium</taxon>
    </lineage>
</organism>
<comment type="caution">
    <text evidence="7">The sequence shown here is derived from an EMBL/GenBank/DDBJ whole genome shotgun (WGS) entry which is preliminary data.</text>
</comment>
<reference evidence="7" key="1">
    <citation type="journal article" date="2016" name="Front. Microbiol.">
        <title>Genome Sequence of the Piezophilic, Mesophilic Sulfate-Reducing Bacterium Desulfovibrio indicus J2T.</title>
        <authorList>
            <person name="Cao J."/>
            <person name="Maignien L."/>
            <person name="Shao Z."/>
            <person name="Alain K."/>
            <person name="Jebbar M."/>
        </authorList>
    </citation>
    <scope>NUCLEOTIDE SEQUENCE</scope>
    <source>
        <strain evidence="7">JCM 32048</strain>
    </source>
</reference>
<evidence type="ECO:0000256" key="3">
    <source>
        <dbReference type="ARBA" id="ARBA00022630"/>
    </source>
</evidence>
<dbReference type="GO" id="GO:0016491">
    <property type="term" value="F:oxidoreductase activity"/>
    <property type="evidence" value="ECO:0007669"/>
    <property type="project" value="UniProtKB-KW"/>
</dbReference>
<dbReference type="GO" id="GO:0071949">
    <property type="term" value="F:FAD binding"/>
    <property type="evidence" value="ECO:0007669"/>
    <property type="project" value="InterPro"/>
</dbReference>
<dbReference type="Gene3D" id="3.30.465.10">
    <property type="match status" value="1"/>
</dbReference>
<keyword evidence="3" id="KW-0285">Flavoprotein</keyword>
<gene>
    <name evidence="7" type="ORF">MPEAHAMD_1992</name>
</gene>
<evidence type="ECO:0000313" key="8">
    <source>
        <dbReference type="Proteomes" id="UP001055286"/>
    </source>
</evidence>
<dbReference type="Pfam" id="PF01565">
    <property type="entry name" value="FAD_binding_4"/>
    <property type="match status" value="1"/>
</dbReference>
<dbReference type="AlphaFoldDB" id="A0AA37HAP6"/>
<protein>
    <submittedName>
        <fullName evidence="7">FAD-linked oxidoreductase</fullName>
    </submittedName>
</protein>
<comment type="similarity">
    <text evidence="2">Belongs to the FAD-binding oxidoreductase/transferase type 4 family.</text>
</comment>
<evidence type="ECO:0000259" key="6">
    <source>
        <dbReference type="PROSITE" id="PS51387"/>
    </source>
</evidence>
<keyword evidence="4" id="KW-0274">FAD</keyword>
<evidence type="ECO:0000313" key="7">
    <source>
        <dbReference type="EMBL" id="GJD61845.1"/>
    </source>
</evidence>
<dbReference type="Gene3D" id="1.10.45.10">
    <property type="entry name" value="Vanillyl-alcohol Oxidase, Chain A, domain 4"/>
    <property type="match status" value="1"/>
</dbReference>
<dbReference type="Gene3D" id="3.30.70.2190">
    <property type="match status" value="1"/>
</dbReference>
<evidence type="ECO:0000256" key="5">
    <source>
        <dbReference type="ARBA" id="ARBA00023002"/>
    </source>
</evidence>